<gene>
    <name evidence="5" type="primary">moaCB_1</name>
    <name evidence="5" type="ORF">GCM10009119_11250</name>
</gene>
<name>A0ABN1MXZ2_9BACT</name>
<dbReference type="EMBL" id="BAAAFI010000004">
    <property type="protein sequence ID" value="GAA0878157.1"/>
    <property type="molecule type" value="Genomic_DNA"/>
</dbReference>
<evidence type="ECO:0000256" key="3">
    <source>
        <dbReference type="ARBA" id="ARBA00055087"/>
    </source>
</evidence>
<organism evidence="5 6">
    <name type="scientific">Algoriphagus jejuensis</name>
    <dbReference type="NCBI Taxonomy" id="419934"/>
    <lineage>
        <taxon>Bacteria</taxon>
        <taxon>Pseudomonadati</taxon>
        <taxon>Bacteroidota</taxon>
        <taxon>Cytophagia</taxon>
        <taxon>Cytophagales</taxon>
        <taxon>Cyclobacteriaceae</taxon>
        <taxon>Algoriphagus</taxon>
    </lineage>
</organism>
<evidence type="ECO:0000256" key="1">
    <source>
        <dbReference type="ARBA" id="ARBA00005046"/>
    </source>
</evidence>
<dbReference type="Pfam" id="PF01967">
    <property type="entry name" value="MoaC"/>
    <property type="match status" value="1"/>
</dbReference>
<dbReference type="NCBIfam" id="NF002947">
    <property type="entry name" value="PRK03604.1"/>
    <property type="match status" value="1"/>
</dbReference>
<dbReference type="PANTHER" id="PTHR43764">
    <property type="entry name" value="MOLYBDENUM COFACTOR BIOSYNTHESIS"/>
    <property type="match status" value="1"/>
</dbReference>
<dbReference type="SUPFAM" id="SSF55040">
    <property type="entry name" value="Molybdenum cofactor biosynthesis protein C, MoaC"/>
    <property type="match status" value="1"/>
</dbReference>
<dbReference type="SUPFAM" id="SSF53218">
    <property type="entry name" value="Molybdenum cofactor biosynthesis proteins"/>
    <property type="match status" value="1"/>
</dbReference>
<dbReference type="NCBIfam" id="TIGR00177">
    <property type="entry name" value="molyb_syn"/>
    <property type="match status" value="1"/>
</dbReference>
<dbReference type="InterPro" id="IPR036425">
    <property type="entry name" value="MoaB/Mog-like_dom_sf"/>
</dbReference>
<comment type="caution">
    <text evidence="5">The sequence shown here is derived from an EMBL/GenBank/DDBJ whole genome shotgun (WGS) entry which is preliminary data.</text>
</comment>
<comment type="function">
    <text evidence="3">Catalyzes the conversion of (8S)-3',8-cyclo-7,8-dihydroguanosine 5'-triphosphate to cyclic pyranopterin monophosphate (cPMP).</text>
</comment>
<accession>A0ABN1MXZ2</accession>
<dbReference type="CDD" id="cd00886">
    <property type="entry name" value="MogA_MoaB"/>
    <property type="match status" value="1"/>
</dbReference>
<dbReference type="Pfam" id="PF00994">
    <property type="entry name" value="MoCF_biosynth"/>
    <property type="match status" value="1"/>
</dbReference>
<dbReference type="InterPro" id="IPR051920">
    <property type="entry name" value="MPT_Adenylyltrnsfr/MoaC-Rel"/>
</dbReference>
<dbReference type="InterPro" id="IPR001453">
    <property type="entry name" value="MoaB/Mog_dom"/>
</dbReference>
<dbReference type="RefSeq" id="WP_343849373.1">
    <property type="nucleotide sequence ID" value="NZ_BAAAFI010000004.1"/>
</dbReference>
<keyword evidence="2" id="KW-0501">Molybdenum cofactor biosynthesis</keyword>
<dbReference type="Gene3D" id="3.30.70.640">
    <property type="entry name" value="Molybdopterin cofactor biosynthesis C (MoaC) domain"/>
    <property type="match status" value="1"/>
</dbReference>
<dbReference type="Gene3D" id="3.40.980.10">
    <property type="entry name" value="MoaB/Mog-like domain"/>
    <property type="match status" value="1"/>
</dbReference>
<sequence>MEDITANITMLREASAEAVLHVSHSETIQAIVENRVPKGNVFEVARVAGLFAVKNTPLNLPTSHPVPIEFTAIEFLIQDLEILVSVKVKSVCKSDLEMHAMHGAAVTALAIYDMLKYIDKGMSIGQIKIQEQLVGHFKSEFPTAFRAAVVVCSNAVAKGIKPDSAGQLILEKLTSQRCEITSYCIIPDDFDQIRTLARSLSADNQLVIFSGGTGLAKTDLTTEALEPLLGRRIPGIEEAIRSYGQSLTPHAMFSRSLAGMIGDCLVLAIPGSTRGAGESLDAIFPQILHVFPVMKGSGSRLES</sequence>
<proteinExistence type="predicted"/>
<evidence type="ECO:0000313" key="6">
    <source>
        <dbReference type="Proteomes" id="UP001500469"/>
    </source>
</evidence>
<comment type="pathway">
    <text evidence="1">Cofactor biosynthesis; molybdopterin biosynthesis.</text>
</comment>
<dbReference type="Proteomes" id="UP001500469">
    <property type="component" value="Unassembled WGS sequence"/>
</dbReference>
<evidence type="ECO:0000313" key="5">
    <source>
        <dbReference type="EMBL" id="GAA0878157.1"/>
    </source>
</evidence>
<dbReference type="PANTHER" id="PTHR43764:SF1">
    <property type="entry name" value="MOLYBDOPTERIN MOLYBDOTRANSFERASE"/>
    <property type="match status" value="1"/>
</dbReference>
<reference evidence="5 6" key="1">
    <citation type="journal article" date="2019" name="Int. J. Syst. Evol. Microbiol.">
        <title>The Global Catalogue of Microorganisms (GCM) 10K type strain sequencing project: providing services to taxonomists for standard genome sequencing and annotation.</title>
        <authorList>
            <consortium name="The Broad Institute Genomics Platform"/>
            <consortium name="The Broad Institute Genome Sequencing Center for Infectious Disease"/>
            <person name="Wu L."/>
            <person name="Ma J."/>
        </authorList>
    </citation>
    <scope>NUCLEOTIDE SEQUENCE [LARGE SCALE GENOMIC DNA]</scope>
    <source>
        <strain evidence="5 6">JCM 16112</strain>
    </source>
</reference>
<dbReference type="InterPro" id="IPR036522">
    <property type="entry name" value="MoaC_sf"/>
</dbReference>
<dbReference type="InterPro" id="IPR002820">
    <property type="entry name" value="Mopterin_CF_biosynth-C_dom"/>
</dbReference>
<keyword evidence="6" id="KW-1185">Reference proteome</keyword>
<evidence type="ECO:0000256" key="2">
    <source>
        <dbReference type="ARBA" id="ARBA00023150"/>
    </source>
</evidence>
<evidence type="ECO:0000259" key="4">
    <source>
        <dbReference type="SMART" id="SM00852"/>
    </source>
</evidence>
<protein>
    <submittedName>
        <fullName evidence="5">Bifunctional molybdenum cofactor biosynthesis protein MoaC/MoaB</fullName>
    </submittedName>
</protein>
<dbReference type="SMART" id="SM00852">
    <property type="entry name" value="MoCF_biosynth"/>
    <property type="match status" value="1"/>
</dbReference>
<feature type="domain" description="MoaB/Mog" evidence="4">
    <location>
        <begin position="148"/>
        <end position="290"/>
    </location>
</feature>